<sequence length="493" mass="52447">MTTRRRFARGLACIAVGAGSGLATPFIGRAWAQGSGGAGTAPNVTRGHYLIRGGAVITVDPALGTLPRGDVLVRDGAIVQVAPSIDPPAGAEVIDATDTIVMPGMIDTHYHMWSALGRNFIADGGVEYFQAKNASSPHYAPEDFYNSLRLGLAELLNNGVTTVHNWCNNTRSPAHADAELRAHRDLLTRARFAYGHRDQLAGDALIDFPDIDRVRKEWFGESGPFGGLVHLGVNLRGIGQSTAETFFRESAMVKERGIPYATHAGQAPPNRIDILDWEKRGILQPGFMLAHYINGASPDFEVLARNGVPNSFSTLSEFRLGNAGDPRAALMAQRKAGVLLSLSVDASSLGSPSLFEAMRTTWSMGIPWKGTPSEGERPIGHAEIIRWTTLNAAKTLGLGDVTGSLTPGKRADLILVRVDALNTAPMANVETTIVQSATAANVDTVLVDGRILKRGGRLTAVDTAEIVAKARESAFRIRRTTGGVLAPCAGCSA</sequence>
<dbReference type="PANTHER" id="PTHR43794:SF5">
    <property type="entry name" value="CHLOROHYDROLASE FAMILY PROTEIN"/>
    <property type="match status" value="1"/>
</dbReference>
<dbReference type="InterPro" id="IPR032466">
    <property type="entry name" value="Metal_Hydrolase"/>
</dbReference>
<dbReference type="Gene3D" id="2.30.40.10">
    <property type="entry name" value="Urease, subunit C, domain 1"/>
    <property type="match status" value="1"/>
</dbReference>
<dbReference type="SUPFAM" id="SSF51338">
    <property type="entry name" value="Composite domain of metallo-dependent hydrolases"/>
    <property type="match status" value="1"/>
</dbReference>
<dbReference type="STRING" id="257708.RGI145_08190"/>
<feature type="domain" description="Amidohydrolase-related" evidence="3">
    <location>
        <begin position="100"/>
        <end position="451"/>
    </location>
</feature>
<keyword evidence="2" id="KW-0732">Signal</keyword>
<evidence type="ECO:0000313" key="4">
    <source>
        <dbReference type="EMBL" id="APT57077.1"/>
    </source>
</evidence>
<dbReference type="SUPFAM" id="SSF51556">
    <property type="entry name" value="Metallo-dependent hydrolases"/>
    <property type="match status" value="1"/>
</dbReference>
<accession>A0A1L7AE49</accession>
<gene>
    <name evidence="4" type="ORF">RGI145_08190</name>
</gene>
<dbReference type="InterPro" id="IPR006311">
    <property type="entry name" value="TAT_signal"/>
</dbReference>
<dbReference type="PROSITE" id="PS51318">
    <property type="entry name" value="TAT"/>
    <property type="match status" value="1"/>
</dbReference>
<dbReference type="AlphaFoldDB" id="A0A1L7AE49"/>
<dbReference type="PANTHER" id="PTHR43794">
    <property type="entry name" value="AMINOHYDROLASE SSNA-RELATED"/>
    <property type="match status" value="1"/>
</dbReference>
<reference evidence="4 5" key="1">
    <citation type="submission" date="2016-05" db="EMBL/GenBank/DDBJ databases">
        <title>Complete Genome and Methylome Analysis of Psychrotrophic Bacterial Isolates from Antarctic Lake Untersee.</title>
        <authorList>
            <person name="Fomenkov A."/>
            <person name="Akimov V.N."/>
            <person name="Vasilyeva L.V."/>
            <person name="Andersen D."/>
            <person name="Vincze T."/>
            <person name="Roberts R.J."/>
        </authorList>
    </citation>
    <scope>NUCLEOTIDE SEQUENCE [LARGE SCALE GENOMIC DNA]</scope>
    <source>
        <strain evidence="4 5">U14-5</strain>
    </source>
</reference>
<dbReference type="InterPro" id="IPR050287">
    <property type="entry name" value="MTA/SAH_deaminase"/>
</dbReference>
<dbReference type="Gene3D" id="3.20.20.140">
    <property type="entry name" value="Metal-dependent hydrolases"/>
    <property type="match status" value="1"/>
</dbReference>
<proteinExistence type="inferred from homology"/>
<name>A0A1L7AE49_9PROT</name>
<dbReference type="Proteomes" id="UP000185494">
    <property type="component" value="Chromosome 1"/>
</dbReference>
<evidence type="ECO:0000256" key="1">
    <source>
        <dbReference type="ARBA" id="ARBA00006745"/>
    </source>
</evidence>
<evidence type="ECO:0000259" key="3">
    <source>
        <dbReference type="Pfam" id="PF01979"/>
    </source>
</evidence>
<dbReference type="KEGG" id="rgi:RGI145_08190"/>
<dbReference type="Pfam" id="PF01979">
    <property type="entry name" value="Amidohydro_1"/>
    <property type="match status" value="1"/>
</dbReference>
<feature type="signal peptide" evidence="2">
    <location>
        <begin position="1"/>
        <end position="23"/>
    </location>
</feature>
<organism evidence="4 5">
    <name type="scientific">Roseomonas gilardii</name>
    <dbReference type="NCBI Taxonomy" id="257708"/>
    <lineage>
        <taxon>Bacteria</taxon>
        <taxon>Pseudomonadati</taxon>
        <taxon>Pseudomonadota</taxon>
        <taxon>Alphaproteobacteria</taxon>
        <taxon>Acetobacterales</taxon>
        <taxon>Roseomonadaceae</taxon>
        <taxon>Roseomonas</taxon>
    </lineage>
</organism>
<comment type="similarity">
    <text evidence="1">Belongs to the metallo-dependent hydrolases superfamily. ATZ/TRZ family.</text>
</comment>
<feature type="chain" id="PRO_5012363228" description="Amidohydrolase-related domain-containing protein" evidence="2">
    <location>
        <begin position="24"/>
        <end position="493"/>
    </location>
</feature>
<protein>
    <recommendedName>
        <fullName evidence="3">Amidohydrolase-related domain-containing protein</fullName>
    </recommendedName>
</protein>
<dbReference type="EMBL" id="CP015583">
    <property type="protein sequence ID" value="APT57077.1"/>
    <property type="molecule type" value="Genomic_DNA"/>
</dbReference>
<dbReference type="InterPro" id="IPR006680">
    <property type="entry name" value="Amidohydro-rel"/>
</dbReference>
<dbReference type="InterPro" id="IPR011059">
    <property type="entry name" value="Metal-dep_hydrolase_composite"/>
</dbReference>
<dbReference type="RefSeq" id="WP_075797973.1">
    <property type="nucleotide sequence ID" value="NZ_CP015583.1"/>
</dbReference>
<dbReference type="GO" id="GO:0016810">
    <property type="term" value="F:hydrolase activity, acting on carbon-nitrogen (but not peptide) bonds"/>
    <property type="evidence" value="ECO:0007669"/>
    <property type="project" value="InterPro"/>
</dbReference>
<evidence type="ECO:0000256" key="2">
    <source>
        <dbReference type="SAM" id="SignalP"/>
    </source>
</evidence>
<evidence type="ECO:0000313" key="5">
    <source>
        <dbReference type="Proteomes" id="UP000185494"/>
    </source>
</evidence>